<dbReference type="OrthoDB" id="9803979at2"/>
<reference evidence="2" key="1">
    <citation type="submission" date="2016-10" db="EMBL/GenBank/DDBJ databases">
        <authorList>
            <person name="Varghese N."/>
            <person name="Submissions S."/>
        </authorList>
    </citation>
    <scope>NUCLEOTIDE SEQUENCE [LARGE SCALE GENOMIC DNA]</scope>
    <source>
        <strain evidence="2">DSM 17834</strain>
    </source>
</reference>
<evidence type="ECO:0000313" key="1">
    <source>
        <dbReference type="EMBL" id="SFQ05948.1"/>
    </source>
</evidence>
<keyword evidence="2" id="KW-1185">Reference proteome</keyword>
<dbReference type="RefSeq" id="WP_090504211.1">
    <property type="nucleotide sequence ID" value="NZ_FOWX01000030.1"/>
</dbReference>
<name>A0A1I5VEF2_9PSED</name>
<gene>
    <name evidence="1" type="ORF">SAMN05216190_13052</name>
</gene>
<protein>
    <submittedName>
        <fullName evidence="1">Uncharacterized protein</fullName>
    </submittedName>
</protein>
<dbReference type="Proteomes" id="UP000198784">
    <property type="component" value="Unassembled WGS sequence"/>
</dbReference>
<dbReference type="EMBL" id="FOWX01000030">
    <property type="protein sequence ID" value="SFQ05948.1"/>
    <property type="molecule type" value="Genomic_DNA"/>
</dbReference>
<sequence>MTSKTLYAIKASRKTGEEPLIVNDKSVALDLLSFWQWSSSDLISNSLRGVLAEYIVASTVGCNTGVRTEWDAYDLKTESGIRIEVKSAAYLQSWSQKKLSNISFSVRPAHGWDAESNSRSKIKIRPSHVYVFCVLKHKEKSTVNPLNMDQWGFYCINTTKLNNALGSQKSISHSRLLSLEPIKSSYLDLAETIKSVAESSS</sequence>
<dbReference type="AlphaFoldDB" id="A0A1I5VEF2"/>
<accession>A0A1I5VEF2</accession>
<organism evidence="1 2">
    <name type="scientific">Pseudomonas borbori</name>
    <dbReference type="NCBI Taxonomy" id="289003"/>
    <lineage>
        <taxon>Bacteria</taxon>
        <taxon>Pseudomonadati</taxon>
        <taxon>Pseudomonadota</taxon>
        <taxon>Gammaproteobacteria</taxon>
        <taxon>Pseudomonadales</taxon>
        <taxon>Pseudomonadaceae</taxon>
        <taxon>Pseudomonas</taxon>
    </lineage>
</organism>
<evidence type="ECO:0000313" key="2">
    <source>
        <dbReference type="Proteomes" id="UP000198784"/>
    </source>
</evidence>
<proteinExistence type="predicted"/>